<dbReference type="STRING" id="1844972.A7K91_23445"/>
<evidence type="ECO:0000313" key="2">
    <source>
        <dbReference type="Proteomes" id="UP000092024"/>
    </source>
</evidence>
<dbReference type="EMBL" id="LYPA01000075">
    <property type="protein sequence ID" value="OBR63063.1"/>
    <property type="molecule type" value="Genomic_DNA"/>
</dbReference>
<organism evidence="1 2">
    <name type="scientific">Paenibacillus oryzae</name>
    <dbReference type="NCBI Taxonomy" id="1844972"/>
    <lineage>
        <taxon>Bacteria</taxon>
        <taxon>Bacillati</taxon>
        <taxon>Bacillota</taxon>
        <taxon>Bacilli</taxon>
        <taxon>Bacillales</taxon>
        <taxon>Paenibacillaceae</taxon>
        <taxon>Paenibacillus</taxon>
    </lineage>
</organism>
<evidence type="ECO:0008006" key="3">
    <source>
        <dbReference type="Google" id="ProtNLM"/>
    </source>
</evidence>
<dbReference type="Pfam" id="PF10970">
    <property type="entry name" value="GerPE"/>
    <property type="match status" value="1"/>
</dbReference>
<proteinExistence type="predicted"/>
<dbReference type="InterPro" id="IPR024496">
    <property type="entry name" value="Spore_germ_GerPE"/>
</dbReference>
<comment type="caution">
    <text evidence="1">The sequence shown here is derived from an EMBL/GenBank/DDBJ whole genome shotgun (WGS) entry which is preliminary data.</text>
</comment>
<accession>A0A1A5YBU4</accession>
<protein>
    <recommendedName>
        <fullName evidence="3">Spore germination protein GerPE</fullName>
    </recommendedName>
</protein>
<dbReference type="AlphaFoldDB" id="A0A1A5YBU4"/>
<keyword evidence="2" id="KW-1185">Reference proteome</keyword>
<name>A0A1A5YBU4_9BACL</name>
<dbReference type="RefSeq" id="WP_068686641.1">
    <property type="nucleotide sequence ID" value="NZ_LYPA01000075.1"/>
</dbReference>
<sequence length="145" mass="15617">MNGEIRTAVIGFVYVVSAASASAVQFGDRGETAGRLRALAVQRAEDHLTAGSVYFESYDLFSRPYPVLSDEAFDSGNAVTVRRDNPCQRISVGCIRVIAASSASSIQAGNNMRLLGDSRIKHIRQYPKKAAFHALGSVSQQLDPP</sequence>
<gene>
    <name evidence="1" type="ORF">A7K91_23445</name>
</gene>
<dbReference type="OrthoDB" id="2599887at2"/>
<dbReference type="Proteomes" id="UP000092024">
    <property type="component" value="Unassembled WGS sequence"/>
</dbReference>
<evidence type="ECO:0000313" key="1">
    <source>
        <dbReference type="EMBL" id="OBR63063.1"/>
    </source>
</evidence>
<reference evidence="1 2" key="1">
    <citation type="submission" date="2016-05" db="EMBL/GenBank/DDBJ databases">
        <title>Paenibacillus oryzae. sp. nov., isolated from the rice root.</title>
        <authorList>
            <person name="Zhang J."/>
            <person name="Zhang X."/>
        </authorList>
    </citation>
    <scope>NUCLEOTIDE SEQUENCE [LARGE SCALE GENOMIC DNA]</scope>
    <source>
        <strain evidence="1 2">1DrF-4</strain>
    </source>
</reference>